<dbReference type="VEuPathDB" id="FungiDB:ASPWEDRAFT_34806"/>
<dbReference type="GO" id="GO:0016973">
    <property type="term" value="P:poly(A)+ mRNA export from nucleus"/>
    <property type="evidence" value="ECO:0007669"/>
    <property type="project" value="TreeGrafter"/>
</dbReference>
<protein>
    <recommendedName>
        <fullName evidence="13">Nucleoporin Nup133/Nup155-like N-terminal domain-containing protein</fullName>
    </recommendedName>
</protein>
<dbReference type="Pfam" id="PF03177">
    <property type="entry name" value="Nucleoporin_C"/>
    <property type="match status" value="1"/>
</dbReference>
<dbReference type="GeneID" id="63749942"/>
<reference evidence="12" key="1">
    <citation type="journal article" date="2017" name="Genome Biol.">
        <title>Comparative genomics reveals high biological diversity and specific adaptations in the industrially and medically important fungal genus Aspergillus.</title>
        <authorList>
            <person name="de Vries R.P."/>
            <person name="Riley R."/>
            <person name="Wiebenga A."/>
            <person name="Aguilar-Osorio G."/>
            <person name="Amillis S."/>
            <person name="Uchima C.A."/>
            <person name="Anderluh G."/>
            <person name="Asadollahi M."/>
            <person name="Askin M."/>
            <person name="Barry K."/>
            <person name="Battaglia E."/>
            <person name="Bayram O."/>
            <person name="Benocci T."/>
            <person name="Braus-Stromeyer S.A."/>
            <person name="Caldana C."/>
            <person name="Canovas D."/>
            <person name="Cerqueira G.C."/>
            <person name="Chen F."/>
            <person name="Chen W."/>
            <person name="Choi C."/>
            <person name="Clum A."/>
            <person name="Dos Santos R.A."/>
            <person name="Damasio A.R."/>
            <person name="Diallinas G."/>
            <person name="Emri T."/>
            <person name="Fekete E."/>
            <person name="Flipphi M."/>
            <person name="Freyberg S."/>
            <person name="Gallo A."/>
            <person name="Gournas C."/>
            <person name="Habgood R."/>
            <person name="Hainaut M."/>
            <person name="Harispe M.L."/>
            <person name="Henrissat B."/>
            <person name="Hilden K.S."/>
            <person name="Hope R."/>
            <person name="Hossain A."/>
            <person name="Karabika E."/>
            <person name="Karaffa L."/>
            <person name="Karanyi Z."/>
            <person name="Krasevec N."/>
            <person name="Kuo A."/>
            <person name="Kusch H."/>
            <person name="LaButti K."/>
            <person name="Lagendijk E.L."/>
            <person name="Lapidus A."/>
            <person name="Levasseur A."/>
            <person name="Lindquist E."/>
            <person name="Lipzen A."/>
            <person name="Logrieco A.F."/>
            <person name="MacCabe A."/>
            <person name="Maekelae M.R."/>
            <person name="Malavazi I."/>
            <person name="Melin P."/>
            <person name="Meyer V."/>
            <person name="Mielnichuk N."/>
            <person name="Miskei M."/>
            <person name="Molnar A.P."/>
            <person name="Mule G."/>
            <person name="Ngan C.Y."/>
            <person name="Orejas M."/>
            <person name="Orosz E."/>
            <person name="Ouedraogo J.P."/>
            <person name="Overkamp K.M."/>
            <person name="Park H.-S."/>
            <person name="Perrone G."/>
            <person name="Piumi F."/>
            <person name="Punt P.J."/>
            <person name="Ram A.F."/>
            <person name="Ramon A."/>
            <person name="Rauscher S."/>
            <person name="Record E."/>
            <person name="Riano-Pachon D.M."/>
            <person name="Robert V."/>
            <person name="Roehrig J."/>
            <person name="Ruller R."/>
            <person name="Salamov A."/>
            <person name="Salih N.S."/>
            <person name="Samson R.A."/>
            <person name="Sandor E."/>
            <person name="Sanguinetti M."/>
            <person name="Schuetze T."/>
            <person name="Sepcic K."/>
            <person name="Shelest E."/>
            <person name="Sherlock G."/>
            <person name="Sophianopoulou V."/>
            <person name="Squina F.M."/>
            <person name="Sun H."/>
            <person name="Susca A."/>
            <person name="Todd R.B."/>
            <person name="Tsang A."/>
            <person name="Unkles S.E."/>
            <person name="van de Wiele N."/>
            <person name="van Rossen-Uffink D."/>
            <person name="Oliveira J.V."/>
            <person name="Vesth T.C."/>
            <person name="Visser J."/>
            <person name="Yu J.-H."/>
            <person name="Zhou M."/>
            <person name="Andersen M.R."/>
            <person name="Archer D.B."/>
            <person name="Baker S.E."/>
            <person name="Benoit I."/>
            <person name="Brakhage A.A."/>
            <person name="Braus G.H."/>
            <person name="Fischer R."/>
            <person name="Frisvad J.C."/>
            <person name="Goldman G.H."/>
            <person name="Houbraken J."/>
            <person name="Oakley B."/>
            <person name="Pocsi I."/>
            <person name="Scazzocchio C."/>
            <person name="Seiboth B."/>
            <person name="vanKuyk P.A."/>
            <person name="Wortman J."/>
            <person name="Dyer P.S."/>
            <person name="Grigoriev I.V."/>
        </authorList>
    </citation>
    <scope>NUCLEOTIDE SEQUENCE [LARGE SCALE GENOMIC DNA]</scope>
    <source>
        <strain evidence="12">DTO 134E9</strain>
    </source>
</reference>
<evidence type="ECO:0000259" key="10">
    <source>
        <dbReference type="Pfam" id="PF08801"/>
    </source>
</evidence>
<dbReference type="InterPro" id="IPR007187">
    <property type="entry name" value="Nucleoporin_Nup133/Nup155_C"/>
</dbReference>
<proteinExistence type="inferred from homology"/>
<keyword evidence="5" id="KW-0653">Protein transport</keyword>
<evidence type="ECO:0000256" key="6">
    <source>
        <dbReference type="ARBA" id="ARBA00023010"/>
    </source>
</evidence>
<dbReference type="Gene3D" id="1.20.58.1380">
    <property type="match status" value="1"/>
</dbReference>
<comment type="similarity">
    <text evidence="2">Belongs to the nucleoporin Nup133 family.</text>
</comment>
<accession>A0A1L9S291</accession>
<dbReference type="EMBL" id="KV878209">
    <property type="protein sequence ID" value="OJJ41281.1"/>
    <property type="molecule type" value="Genomic_DNA"/>
</dbReference>
<organism evidence="11 12">
    <name type="scientific">Aspergillus wentii DTO 134E9</name>
    <dbReference type="NCBI Taxonomy" id="1073089"/>
    <lineage>
        <taxon>Eukaryota</taxon>
        <taxon>Fungi</taxon>
        <taxon>Dikarya</taxon>
        <taxon>Ascomycota</taxon>
        <taxon>Pezizomycotina</taxon>
        <taxon>Eurotiomycetes</taxon>
        <taxon>Eurotiomycetidae</taxon>
        <taxon>Eurotiales</taxon>
        <taxon>Aspergillaceae</taxon>
        <taxon>Aspergillus</taxon>
        <taxon>Aspergillus subgen. Cremei</taxon>
    </lineage>
</organism>
<gene>
    <name evidence="11" type="ORF">ASPWEDRAFT_34806</name>
</gene>
<evidence type="ECO:0000256" key="7">
    <source>
        <dbReference type="ARBA" id="ARBA00023242"/>
    </source>
</evidence>
<dbReference type="STRING" id="1073089.A0A1L9S291"/>
<evidence type="ECO:0008006" key="13">
    <source>
        <dbReference type="Google" id="ProtNLM"/>
    </source>
</evidence>
<dbReference type="InterPro" id="IPR014908">
    <property type="entry name" value="Nucleoporin_Nup133/Nup155_N"/>
</dbReference>
<dbReference type="SUPFAM" id="SSF117289">
    <property type="entry name" value="Nucleoporin domain"/>
    <property type="match status" value="1"/>
</dbReference>
<dbReference type="GO" id="GO:0006606">
    <property type="term" value="P:protein import into nucleus"/>
    <property type="evidence" value="ECO:0007669"/>
    <property type="project" value="TreeGrafter"/>
</dbReference>
<evidence type="ECO:0000256" key="2">
    <source>
        <dbReference type="ARBA" id="ARBA00005569"/>
    </source>
</evidence>
<dbReference type="InterPro" id="IPR037624">
    <property type="entry name" value="Nup133-like"/>
</dbReference>
<keyword evidence="6" id="KW-0811">Translocation</keyword>
<feature type="region of interest" description="Disordered" evidence="8">
    <location>
        <begin position="1"/>
        <end position="101"/>
    </location>
</feature>
<dbReference type="RefSeq" id="XP_040694957.1">
    <property type="nucleotide sequence ID" value="XM_040834094.1"/>
</dbReference>
<dbReference type="Pfam" id="PF08801">
    <property type="entry name" value="Nucleoporin_N"/>
    <property type="match status" value="1"/>
</dbReference>
<feature type="compositionally biased region" description="Basic and acidic residues" evidence="8">
    <location>
        <begin position="41"/>
        <end position="55"/>
    </location>
</feature>
<dbReference type="InterPro" id="IPR015943">
    <property type="entry name" value="WD40/YVTN_repeat-like_dom_sf"/>
</dbReference>
<evidence type="ECO:0000256" key="8">
    <source>
        <dbReference type="SAM" id="MobiDB-lite"/>
    </source>
</evidence>
<evidence type="ECO:0000313" key="12">
    <source>
        <dbReference type="Proteomes" id="UP000184383"/>
    </source>
</evidence>
<dbReference type="PANTHER" id="PTHR13405">
    <property type="entry name" value="NUCLEAR PORE COMPLEX PROTEIN NUP133"/>
    <property type="match status" value="1"/>
</dbReference>
<dbReference type="GO" id="GO:0000972">
    <property type="term" value="P:transcription-dependent tethering of RNA polymerase II gene DNA at nuclear periphery"/>
    <property type="evidence" value="ECO:0007669"/>
    <property type="project" value="TreeGrafter"/>
</dbReference>
<feature type="domain" description="Nucleoporin Nup133/Nup155-like N-terminal" evidence="10">
    <location>
        <begin position="108"/>
        <end position="541"/>
    </location>
</feature>
<keyword evidence="3" id="KW-0813">Transport</keyword>
<sequence>MFVPKAAAASLRNPRRRQRTSSDESVNPPKAKRQRSVLRYGDLERPSDNETEHEIPNGPMDPRGLVQPNELNAMPAEKTNSQKSLSIRGPKKPEKRDHGTDGTVVLSRTEFYDVSQLPTLPDQIRGLQSEPLKCFFANGHGYALALTRSYAVIWPYATSASSPSPSDVFTLIIPESCRDPNSQIPLGILLSTATAGPPGLMVIMPSTGKIIYWETVSSAASFGLPRQKQNGLQGSISGLLSGEYAIEVMNAEPSGVIATFSSGRVAHITVRDSQGKPTVIVNFLRSSAGSSSGGFFDGIRNVLGGGSWRKEVAAARAGGSHQRGQRDIIIATSTGIFEVWDTHWNNGSILKKQFDIKQELSCSLGSSCTDGSGEYELKILDFAFAAGDFGDGRESPTSAEESWPIFLVVAPPRISGARNLFLVHLILSDKTNILSTRSIDLLGITASPDDVKPKLSVPRPGDTAFIVIEQSVILLSLSEFEESPTSQLLVDSNRLPQPFHDTISFRSGKEYEILGSGFEDQTSEDSHPACLVMVRGFGIIRVTALPRGNAETEDEYGRITAKHKIEQAVFYGTILENPLDLISTGGLNFPAEEIEQAALEICKELLRSESKFIPNTAISVDQNLRSRAKALDDLAGLLMQHTKTLNPLAWWELLWGAEKLAAQRAMWKIEEESRRNSSECSTFLARVIDLMSDKFKTKYEPQNDDGDTVRHWFLHDTFQMEHIIPWIFNAIKPQKGATSRQSRKMADQILKASELSLAVLETAFRYRDERARFYGINEGFLENGVLTTGYEGLPEFWTSQAMGYIETGHLLDLELDSSRAWTQQTMPTSEVPDNQIVKKISKNSARQLRILGRMHCERVKWLSAQADTGLMDEGIATEQAHIKQRKWQLFKLAGIGQLDDAIILAEEFRDMGALVELIIELQDQTKGQLFQQASLGDATHAIENETDELGNKISLYFERFGDSWAEAFFSRQISMGQSGVLFAMRKFQPFITQFLRKFPAYSRLSWINDVIGEKDYDAAARSLETLAIEHESDIWNHRVELSLAKLNKLAAWERTAATSQSTLQENIKRLEDYAEIDAVQEVVYAHIVPALQGAIDQKAEVDLAIDHFGKAIAQDRPSLHEILSHTLTKVITRQVISLDYLIDLLTLIGPGDVLGYGHSDFLGKEFYLALRIVRLSSYAQKDPLYHAALQKLVWRRCMIRDNWEAAGKAAEKMGDGAESFVHDTALFRTLALCVRDRNSEEANLQSLYMPFSPSEVILSKSDSDLLVSRYRSEQRTRIARDLDREDEIFGGYLEKGELGFWFKNLITSAEAAAISPMTSETIEQPHYGNQVELESPSADVSGSKAQLNWL</sequence>
<evidence type="ECO:0000256" key="4">
    <source>
        <dbReference type="ARBA" id="ARBA00022816"/>
    </source>
</evidence>
<keyword evidence="4" id="KW-0509">mRNA transport</keyword>
<dbReference type="Proteomes" id="UP000184383">
    <property type="component" value="Unassembled WGS sequence"/>
</dbReference>
<feature type="domain" description="Nucleoporin Nup133/Nup155-like C-terminal" evidence="9">
    <location>
        <begin position="653"/>
        <end position="1304"/>
    </location>
</feature>
<name>A0A1L9S291_ASPWE</name>
<evidence type="ECO:0000256" key="3">
    <source>
        <dbReference type="ARBA" id="ARBA00022448"/>
    </source>
</evidence>
<comment type="subcellular location">
    <subcellularLocation>
        <location evidence="1">Nucleus envelope</location>
    </subcellularLocation>
</comment>
<evidence type="ECO:0000256" key="5">
    <source>
        <dbReference type="ARBA" id="ARBA00022927"/>
    </source>
</evidence>
<evidence type="ECO:0000259" key="9">
    <source>
        <dbReference type="Pfam" id="PF03177"/>
    </source>
</evidence>
<dbReference type="PANTHER" id="PTHR13405:SF11">
    <property type="entry name" value="NUCLEAR PORE COMPLEX PROTEIN NUP133"/>
    <property type="match status" value="1"/>
</dbReference>
<evidence type="ECO:0000313" key="11">
    <source>
        <dbReference type="EMBL" id="OJJ41281.1"/>
    </source>
</evidence>
<keyword evidence="12" id="KW-1185">Reference proteome</keyword>
<dbReference type="FunFam" id="2.130.10.10:FF:001057">
    <property type="entry name" value="Nuclear pore complex subunit Nup133, putative"/>
    <property type="match status" value="1"/>
</dbReference>
<dbReference type="GO" id="GO:0017056">
    <property type="term" value="F:structural constituent of nuclear pore"/>
    <property type="evidence" value="ECO:0007669"/>
    <property type="project" value="InterPro"/>
</dbReference>
<evidence type="ECO:0000256" key="1">
    <source>
        <dbReference type="ARBA" id="ARBA00004259"/>
    </source>
</evidence>
<feature type="compositionally biased region" description="Basic and acidic residues" evidence="8">
    <location>
        <begin position="91"/>
        <end position="100"/>
    </location>
</feature>
<keyword evidence="7" id="KW-0539">Nucleus</keyword>
<dbReference type="Gene3D" id="2.130.10.10">
    <property type="entry name" value="YVTN repeat-like/Quinoprotein amine dehydrogenase"/>
    <property type="match status" value="1"/>
</dbReference>
<dbReference type="OrthoDB" id="103454at2759"/>
<dbReference type="GO" id="GO:0031080">
    <property type="term" value="C:nuclear pore outer ring"/>
    <property type="evidence" value="ECO:0007669"/>
    <property type="project" value="TreeGrafter"/>
</dbReference>